<evidence type="ECO:0000256" key="7">
    <source>
        <dbReference type="PIRSR" id="PIRSR000241-2"/>
    </source>
</evidence>
<feature type="binding site" evidence="7">
    <location>
        <position position="57"/>
    </location>
    <ligand>
        <name>urate</name>
        <dbReference type="ChEBI" id="CHEBI:17775"/>
    </ligand>
</feature>
<comment type="catalytic activity">
    <reaction evidence="5 8">
        <text>urate + O2 + H2O = 5-hydroxyisourate + H2O2</text>
        <dbReference type="Rhea" id="RHEA:21368"/>
        <dbReference type="ChEBI" id="CHEBI:15377"/>
        <dbReference type="ChEBI" id="CHEBI:15379"/>
        <dbReference type="ChEBI" id="CHEBI:16240"/>
        <dbReference type="ChEBI" id="CHEBI:17775"/>
        <dbReference type="ChEBI" id="CHEBI:18072"/>
        <dbReference type="EC" id="1.7.3.3"/>
    </reaction>
</comment>
<dbReference type="SUPFAM" id="SSF55620">
    <property type="entry name" value="Tetrahydrobiopterin biosynthesis enzymes-like"/>
    <property type="match status" value="2"/>
</dbReference>
<gene>
    <name evidence="9" type="ORF">BDK92_5861</name>
</gene>
<feature type="active site" description="Charge relay system" evidence="6">
    <location>
        <position position="57"/>
    </location>
</feature>
<feature type="active site" description="Charge relay system" evidence="6">
    <location>
        <position position="12"/>
    </location>
</feature>
<feature type="binding site" evidence="7">
    <location>
        <position position="180"/>
    </location>
    <ligand>
        <name>urate</name>
        <dbReference type="ChEBI" id="CHEBI:17775"/>
    </ligand>
</feature>
<reference evidence="9" key="1">
    <citation type="submission" date="2018-10" db="EMBL/GenBank/DDBJ databases">
        <title>Sequencing the genomes of 1000 actinobacteria strains.</title>
        <authorList>
            <person name="Klenk H.-P."/>
        </authorList>
    </citation>
    <scope>NUCLEOTIDE SEQUENCE [LARGE SCALE GENOMIC DNA]</scope>
    <source>
        <strain evidence="9">DSM 45175</strain>
    </source>
</reference>
<evidence type="ECO:0000256" key="4">
    <source>
        <dbReference type="ARBA" id="ARBA00023002"/>
    </source>
</evidence>
<dbReference type="Proteomes" id="UP000277671">
    <property type="component" value="Unassembled WGS sequence"/>
</dbReference>
<organism evidence="9 10">
    <name type="scientific">Micromonospora pisi</name>
    <dbReference type="NCBI Taxonomy" id="589240"/>
    <lineage>
        <taxon>Bacteria</taxon>
        <taxon>Bacillati</taxon>
        <taxon>Actinomycetota</taxon>
        <taxon>Actinomycetes</taxon>
        <taxon>Micromonosporales</taxon>
        <taxon>Micromonosporaceae</taxon>
        <taxon>Micromonospora</taxon>
    </lineage>
</organism>
<evidence type="ECO:0000256" key="5">
    <source>
        <dbReference type="PIRNR" id="PIRNR000241"/>
    </source>
</evidence>
<dbReference type="InterPro" id="IPR002042">
    <property type="entry name" value="Uricase"/>
</dbReference>
<comment type="caution">
    <text evidence="9">The sequence shown here is derived from an EMBL/GenBank/DDBJ whole genome shotgun (WGS) entry which is preliminary data.</text>
</comment>
<dbReference type="PANTHER" id="PTHR42874:SF1">
    <property type="entry name" value="URICASE"/>
    <property type="match status" value="1"/>
</dbReference>
<dbReference type="PRINTS" id="PR00093">
    <property type="entry name" value="URICASE"/>
</dbReference>
<feature type="binding site" evidence="7">
    <location>
        <position position="57"/>
    </location>
    <ligand>
        <name>5-hydroxyisourate</name>
        <dbReference type="ChEBI" id="CHEBI:18072"/>
    </ligand>
</feature>
<feature type="binding site" evidence="7">
    <location>
        <position position="163"/>
    </location>
    <ligand>
        <name>5-hydroxyisourate</name>
        <dbReference type="ChEBI" id="CHEBI:18072"/>
    </ligand>
</feature>
<evidence type="ECO:0000256" key="2">
    <source>
        <dbReference type="ARBA" id="ARBA00009760"/>
    </source>
</evidence>
<feature type="active site" description="Charge relay system" evidence="6">
    <location>
        <position position="251"/>
    </location>
</feature>
<dbReference type="PIRSF" id="PIRSF000241">
    <property type="entry name" value="Urate_oxidase"/>
    <property type="match status" value="1"/>
</dbReference>
<evidence type="ECO:0000313" key="10">
    <source>
        <dbReference type="Proteomes" id="UP000277671"/>
    </source>
</evidence>
<feature type="binding site" evidence="7">
    <location>
        <position position="249"/>
    </location>
    <ligand>
        <name>urate</name>
        <dbReference type="ChEBI" id="CHEBI:17775"/>
    </ligand>
</feature>
<dbReference type="AlphaFoldDB" id="A0A495JSY2"/>
<feature type="binding site" evidence="7">
    <location>
        <position position="180"/>
    </location>
    <ligand>
        <name>5-hydroxyisourate</name>
        <dbReference type="ChEBI" id="CHEBI:18072"/>
    </ligand>
</feature>
<sequence length="291" mass="31555">MSIVLGANQYGKAEVRLVRVLRHGGRHELCDLNVTVTLAGDLAATHLTGDNAQVLPTDSQKNTVYAFARSHGVDQIEDFALLLARHFVTAQPAISRARVRIEEYGWQRLGPHSFQRSGGEVRTATATCVDSEFDADSDADAGLVEVEAGLTGLVLLNSTDSEFTGYVKDPYTTLPETTDRILATAVDARWRYQDTGVDWAGSYAGARAALVDAFVGTYSLSLQQTLYAMGHRVLAERPEITEVRLSLPNRHHLLVDLAPFGLENPGEVFVATDRPYGLIEATISRAGDGVG</sequence>
<protein>
    <recommendedName>
        <fullName evidence="5 8">Uricase</fullName>
        <ecNumber evidence="5 8">1.7.3.3</ecNumber>
    </recommendedName>
    <alternativeName>
        <fullName evidence="5">Urate oxidase</fullName>
    </alternativeName>
</protein>
<comment type="function">
    <text evidence="5 8">Catalyzes the oxidation of uric acid to 5-hydroxyisourate, which is further processed to form (S)-allantoin.</text>
</comment>
<name>A0A495JSY2_9ACTN</name>
<dbReference type="GO" id="GO:0019628">
    <property type="term" value="P:urate catabolic process"/>
    <property type="evidence" value="ECO:0007669"/>
    <property type="project" value="UniProtKB-UniPathway"/>
</dbReference>
<accession>A0A495JSY2</accession>
<comment type="similarity">
    <text evidence="2 5 8">Belongs to the uricase family.</text>
</comment>
<comment type="pathway">
    <text evidence="1 5">Purine metabolism; urate degradation; (S)-allantoin from urate: step 1/3.</text>
</comment>
<proteinExistence type="inferred from homology"/>
<feature type="binding site" evidence="7">
    <location>
        <position position="57"/>
    </location>
    <ligand>
        <name>O2</name>
        <dbReference type="ChEBI" id="CHEBI:15379"/>
    </ligand>
</feature>
<dbReference type="Gene3D" id="3.10.270.10">
    <property type="entry name" value="Urate Oxidase"/>
    <property type="match status" value="1"/>
</dbReference>
<dbReference type="Pfam" id="PF01014">
    <property type="entry name" value="Uricase"/>
    <property type="match status" value="2"/>
</dbReference>
<dbReference type="UniPathway" id="UPA00394">
    <property type="reaction ID" value="UER00650"/>
</dbReference>
<feature type="binding site" evidence="7">
    <location>
        <position position="223"/>
    </location>
    <ligand>
        <name>5-hydroxyisourate</name>
        <dbReference type="ChEBI" id="CHEBI:18072"/>
    </ligand>
</feature>
<feature type="binding site" evidence="7">
    <location>
        <position position="163"/>
    </location>
    <ligand>
        <name>urate</name>
        <dbReference type="ChEBI" id="CHEBI:17775"/>
    </ligand>
</feature>
<evidence type="ECO:0000256" key="8">
    <source>
        <dbReference type="RuleBase" id="RU004455"/>
    </source>
</evidence>
<dbReference type="NCBIfam" id="TIGR03383">
    <property type="entry name" value="urate_oxi"/>
    <property type="match status" value="1"/>
</dbReference>
<dbReference type="GO" id="GO:0004846">
    <property type="term" value="F:urate oxidase activity"/>
    <property type="evidence" value="ECO:0007669"/>
    <property type="project" value="UniProtKB-EC"/>
</dbReference>
<dbReference type="PANTHER" id="PTHR42874">
    <property type="entry name" value="URICASE"/>
    <property type="match status" value="1"/>
</dbReference>
<evidence type="ECO:0000256" key="6">
    <source>
        <dbReference type="PIRSR" id="PIRSR000241-1"/>
    </source>
</evidence>
<feature type="binding site" evidence="7">
    <location>
        <position position="58"/>
    </location>
    <ligand>
        <name>urate</name>
        <dbReference type="ChEBI" id="CHEBI:17775"/>
    </ligand>
</feature>
<feature type="binding site" evidence="7">
    <location>
        <position position="249"/>
    </location>
    <ligand>
        <name>5-hydroxyisourate</name>
        <dbReference type="ChEBI" id="CHEBI:18072"/>
    </ligand>
</feature>
<feature type="binding site" evidence="7">
    <location>
        <position position="223"/>
    </location>
    <ligand>
        <name>urate</name>
        <dbReference type="ChEBI" id="CHEBI:17775"/>
    </ligand>
</feature>
<dbReference type="EC" id="1.7.3.3" evidence="5 8"/>
<feature type="binding site" evidence="7">
    <location>
        <position position="249"/>
    </location>
    <ligand>
        <name>O2</name>
        <dbReference type="ChEBI" id="CHEBI:15379"/>
    </ligand>
</feature>
<keyword evidence="10" id="KW-1185">Reference proteome</keyword>
<keyword evidence="4 5" id="KW-0560">Oxidoreductase</keyword>
<evidence type="ECO:0000256" key="3">
    <source>
        <dbReference type="ARBA" id="ARBA00022631"/>
    </source>
</evidence>
<dbReference type="RefSeq" id="WP_211349408.1">
    <property type="nucleotide sequence ID" value="NZ_RBKT01000001.1"/>
</dbReference>
<keyword evidence="3 5" id="KW-0659">Purine metabolism</keyword>
<dbReference type="GO" id="GO:0006144">
    <property type="term" value="P:purine nucleobase metabolic process"/>
    <property type="evidence" value="ECO:0007669"/>
    <property type="project" value="UniProtKB-KW"/>
</dbReference>
<dbReference type="EMBL" id="RBKT01000001">
    <property type="protein sequence ID" value="RKR91464.1"/>
    <property type="molecule type" value="Genomic_DNA"/>
</dbReference>
<evidence type="ECO:0000313" key="9">
    <source>
        <dbReference type="EMBL" id="RKR91464.1"/>
    </source>
</evidence>
<evidence type="ECO:0000256" key="1">
    <source>
        <dbReference type="ARBA" id="ARBA00004831"/>
    </source>
</evidence>